<feature type="region of interest" description="Disordered" evidence="2">
    <location>
        <begin position="1"/>
        <end position="68"/>
    </location>
</feature>
<reference evidence="4 5" key="1">
    <citation type="submission" date="2020-01" db="EMBL/GenBank/DDBJ databases">
        <authorList>
            <person name="Gupta K D."/>
        </authorList>
    </citation>
    <scope>NUCLEOTIDE SEQUENCE [LARGE SCALE GENOMIC DNA]</scope>
</reference>
<evidence type="ECO:0000313" key="5">
    <source>
        <dbReference type="Proteomes" id="UP000467700"/>
    </source>
</evidence>
<dbReference type="AlphaFoldDB" id="A0A8S0VXU2"/>
<proteinExistence type="predicted"/>
<dbReference type="Pfam" id="PF03221">
    <property type="entry name" value="HTH_Tnp_Tc5"/>
    <property type="match status" value="1"/>
</dbReference>
<dbReference type="PANTHER" id="PTHR19303:SF70">
    <property type="entry name" value="HTH CENPB-TYPE DOMAIN-CONTAINING PROTEIN"/>
    <property type="match status" value="1"/>
</dbReference>
<evidence type="ECO:0000259" key="3">
    <source>
        <dbReference type="PROSITE" id="PS51253"/>
    </source>
</evidence>
<feature type="region of interest" description="Disordered" evidence="2">
    <location>
        <begin position="211"/>
        <end position="340"/>
    </location>
</feature>
<keyword evidence="5" id="KW-1185">Reference proteome</keyword>
<dbReference type="GO" id="GO:0003677">
    <property type="term" value="F:DNA binding"/>
    <property type="evidence" value="ECO:0007669"/>
    <property type="project" value="UniProtKB-KW"/>
</dbReference>
<feature type="compositionally biased region" description="Pro residues" evidence="2">
    <location>
        <begin position="217"/>
        <end position="228"/>
    </location>
</feature>
<dbReference type="InterPro" id="IPR009057">
    <property type="entry name" value="Homeodomain-like_sf"/>
</dbReference>
<dbReference type="SMART" id="SM00674">
    <property type="entry name" value="CENPB"/>
    <property type="match status" value="1"/>
</dbReference>
<dbReference type="InterPro" id="IPR050863">
    <property type="entry name" value="CenT-Element_Derived"/>
</dbReference>
<evidence type="ECO:0000256" key="2">
    <source>
        <dbReference type="SAM" id="MobiDB-lite"/>
    </source>
</evidence>
<dbReference type="PROSITE" id="PS51253">
    <property type="entry name" value="HTH_CENPB"/>
    <property type="match status" value="1"/>
</dbReference>
<dbReference type="EMBL" id="CACVBS010000033">
    <property type="protein sequence ID" value="CAA7261361.1"/>
    <property type="molecule type" value="Genomic_DNA"/>
</dbReference>
<evidence type="ECO:0000313" key="4">
    <source>
        <dbReference type="EMBL" id="CAA7261361.1"/>
    </source>
</evidence>
<sequence length="410" mass="45487">MASPYSPYDHARRSRTRSSCTFPPRAPSPTLSSVSAQTSTGSGSRGESSREPALRPKEKHHKHRLRDIDRKNICLHHLQNPNARQEDIGAVFGVERSTISKILKEKEKWLNISEEEEKDENSAKHRPSKFPEVEEEMLKSLQAWSDRGTSITDQLIRSRALEIAKSFQIPPEKFKGSSGWIENFKHRHDIKRGEWAKAVKHAGYPVGGTVGASVNTQPPPAGIPPTPVLTPYDHQRLDGGSGAEQQYKSVDGSGRLVSQWSSDAGNGASHPAHGVQGMPLDPALHPSPSHSLSSIDSSSSHHSHMDHSPSHSHLHSQHPAHSQHEHVLDHQHSQSQQDLSYYPQQQHSVYAPPPNPRPSLAEAEEAINVLIAYLDTSGQTYIKLHERKILTDIKCAMFNHASGLPYERPP</sequence>
<protein>
    <recommendedName>
        <fullName evidence="3">HTH CENPB-type domain-containing protein</fullName>
    </recommendedName>
</protein>
<feature type="compositionally biased region" description="Basic and acidic residues" evidence="2">
    <location>
        <begin position="47"/>
        <end position="56"/>
    </location>
</feature>
<accession>A0A8S0VXU2</accession>
<feature type="compositionally biased region" description="Low complexity" evidence="2">
    <location>
        <begin position="279"/>
        <end position="300"/>
    </location>
</feature>
<comment type="caution">
    <text evidence="4">The sequence shown here is derived from an EMBL/GenBank/DDBJ whole genome shotgun (WGS) entry which is preliminary data.</text>
</comment>
<dbReference type="InterPro" id="IPR006600">
    <property type="entry name" value="HTH_CenpB_DNA-bd_dom"/>
</dbReference>
<evidence type="ECO:0000256" key="1">
    <source>
        <dbReference type="ARBA" id="ARBA00023125"/>
    </source>
</evidence>
<dbReference type="GO" id="GO:0005634">
    <property type="term" value="C:nucleus"/>
    <property type="evidence" value="ECO:0007669"/>
    <property type="project" value="TreeGrafter"/>
</dbReference>
<keyword evidence="1" id="KW-0238">DNA-binding</keyword>
<gene>
    <name evidence="4" type="ORF">AAE3_LOCUS3799</name>
</gene>
<name>A0A8S0VXU2_CYCAE</name>
<dbReference type="SUPFAM" id="SSF46689">
    <property type="entry name" value="Homeodomain-like"/>
    <property type="match status" value="2"/>
</dbReference>
<dbReference type="Proteomes" id="UP000467700">
    <property type="component" value="Unassembled WGS sequence"/>
</dbReference>
<dbReference type="PANTHER" id="PTHR19303">
    <property type="entry name" value="TRANSPOSON"/>
    <property type="match status" value="1"/>
</dbReference>
<feature type="domain" description="HTH CENPB-type" evidence="3">
    <location>
        <begin position="121"/>
        <end position="194"/>
    </location>
</feature>
<organism evidence="4 5">
    <name type="scientific">Cyclocybe aegerita</name>
    <name type="common">Black poplar mushroom</name>
    <name type="synonym">Agrocybe aegerita</name>
    <dbReference type="NCBI Taxonomy" id="1973307"/>
    <lineage>
        <taxon>Eukaryota</taxon>
        <taxon>Fungi</taxon>
        <taxon>Dikarya</taxon>
        <taxon>Basidiomycota</taxon>
        <taxon>Agaricomycotina</taxon>
        <taxon>Agaricomycetes</taxon>
        <taxon>Agaricomycetidae</taxon>
        <taxon>Agaricales</taxon>
        <taxon>Agaricineae</taxon>
        <taxon>Bolbitiaceae</taxon>
        <taxon>Cyclocybe</taxon>
    </lineage>
</organism>
<feature type="compositionally biased region" description="Basic and acidic residues" evidence="2">
    <location>
        <begin position="322"/>
        <end position="332"/>
    </location>
</feature>
<dbReference type="OrthoDB" id="9909311at2759"/>
<dbReference type="Gene3D" id="1.10.10.60">
    <property type="entry name" value="Homeodomain-like"/>
    <property type="match status" value="2"/>
</dbReference>